<dbReference type="InterPro" id="IPR020904">
    <property type="entry name" value="Sc_DH/Rdtase_CS"/>
</dbReference>
<accession>A0ABW4JD88</accession>
<dbReference type="NCBIfam" id="NF005559">
    <property type="entry name" value="PRK07231.1"/>
    <property type="match status" value="1"/>
</dbReference>
<evidence type="ECO:0000256" key="2">
    <source>
        <dbReference type="ARBA" id="ARBA00023002"/>
    </source>
</evidence>
<dbReference type="EC" id="1.1.1.-" evidence="3"/>
<dbReference type="InterPro" id="IPR036291">
    <property type="entry name" value="NAD(P)-bd_dom_sf"/>
</dbReference>
<evidence type="ECO:0000313" key="4">
    <source>
        <dbReference type="Proteomes" id="UP001597079"/>
    </source>
</evidence>
<dbReference type="PANTHER" id="PTHR24321:SF8">
    <property type="entry name" value="ESTRADIOL 17-BETA-DEHYDROGENASE 8-RELATED"/>
    <property type="match status" value="1"/>
</dbReference>
<sequence length="247" mass="26090">MLLANKVAVITGAASGIGEATAVLLACEGAKVVIGDVVESASAVVEKIRRSGGDASFVHCDVTNESSVEQLMQEAVTQYGKLDILVANAGIPEKKSPVHEMQMDDWHRVIDIDLTGVVITNKYAIQHMLANGSGSIVNMGSILAHVGQMNSTAYSAAKAAVVNFTRSQALTYAQRGIRINSISPGYVQTPLIHKLPKETVTAMVARHPMGRLAEPEEIAEAIVFLLSDKASFITGTDLAVDGGYTAQ</sequence>
<dbReference type="EMBL" id="JBHUCX010000020">
    <property type="protein sequence ID" value="MFD1674366.1"/>
    <property type="molecule type" value="Genomic_DNA"/>
</dbReference>
<keyword evidence="4" id="KW-1185">Reference proteome</keyword>
<name>A0ABW4JD88_9BACL</name>
<organism evidence="3 4">
    <name type="scientific">Alicyclobacillus fodiniaquatilis</name>
    <dbReference type="NCBI Taxonomy" id="1661150"/>
    <lineage>
        <taxon>Bacteria</taxon>
        <taxon>Bacillati</taxon>
        <taxon>Bacillota</taxon>
        <taxon>Bacilli</taxon>
        <taxon>Bacillales</taxon>
        <taxon>Alicyclobacillaceae</taxon>
        <taxon>Alicyclobacillus</taxon>
    </lineage>
</organism>
<dbReference type="SUPFAM" id="SSF51735">
    <property type="entry name" value="NAD(P)-binding Rossmann-fold domains"/>
    <property type="match status" value="1"/>
</dbReference>
<dbReference type="RefSeq" id="WP_377942237.1">
    <property type="nucleotide sequence ID" value="NZ_JBHUCX010000020.1"/>
</dbReference>
<dbReference type="Pfam" id="PF13561">
    <property type="entry name" value="adh_short_C2"/>
    <property type="match status" value="1"/>
</dbReference>
<gene>
    <name evidence="3" type="ORF">ACFSB2_06560</name>
</gene>
<dbReference type="InterPro" id="IPR002347">
    <property type="entry name" value="SDR_fam"/>
</dbReference>
<dbReference type="Gene3D" id="3.40.50.720">
    <property type="entry name" value="NAD(P)-binding Rossmann-like Domain"/>
    <property type="match status" value="1"/>
</dbReference>
<dbReference type="GO" id="GO:0016491">
    <property type="term" value="F:oxidoreductase activity"/>
    <property type="evidence" value="ECO:0007669"/>
    <property type="project" value="UniProtKB-KW"/>
</dbReference>
<evidence type="ECO:0000256" key="1">
    <source>
        <dbReference type="ARBA" id="ARBA00006484"/>
    </source>
</evidence>
<reference evidence="4" key="1">
    <citation type="journal article" date="2019" name="Int. J. Syst. Evol. Microbiol.">
        <title>The Global Catalogue of Microorganisms (GCM) 10K type strain sequencing project: providing services to taxonomists for standard genome sequencing and annotation.</title>
        <authorList>
            <consortium name="The Broad Institute Genomics Platform"/>
            <consortium name="The Broad Institute Genome Sequencing Center for Infectious Disease"/>
            <person name="Wu L."/>
            <person name="Ma J."/>
        </authorList>
    </citation>
    <scope>NUCLEOTIDE SEQUENCE [LARGE SCALE GENOMIC DNA]</scope>
    <source>
        <strain evidence="4">CGMCC 1.12286</strain>
    </source>
</reference>
<keyword evidence="2 3" id="KW-0560">Oxidoreductase</keyword>
<protein>
    <submittedName>
        <fullName evidence="3">SDR family NAD(P)-dependent oxidoreductase</fullName>
        <ecNumber evidence="3">1.1.1.-</ecNumber>
    </submittedName>
</protein>
<dbReference type="PRINTS" id="PR00080">
    <property type="entry name" value="SDRFAMILY"/>
</dbReference>
<dbReference type="PROSITE" id="PS00061">
    <property type="entry name" value="ADH_SHORT"/>
    <property type="match status" value="1"/>
</dbReference>
<evidence type="ECO:0000313" key="3">
    <source>
        <dbReference type="EMBL" id="MFD1674366.1"/>
    </source>
</evidence>
<proteinExistence type="inferred from homology"/>
<dbReference type="Proteomes" id="UP001597079">
    <property type="component" value="Unassembled WGS sequence"/>
</dbReference>
<comment type="caution">
    <text evidence="3">The sequence shown here is derived from an EMBL/GenBank/DDBJ whole genome shotgun (WGS) entry which is preliminary data.</text>
</comment>
<dbReference type="CDD" id="cd05233">
    <property type="entry name" value="SDR_c"/>
    <property type="match status" value="1"/>
</dbReference>
<dbReference type="PANTHER" id="PTHR24321">
    <property type="entry name" value="DEHYDROGENASES, SHORT CHAIN"/>
    <property type="match status" value="1"/>
</dbReference>
<dbReference type="PRINTS" id="PR00081">
    <property type="entry name" value="GDHRDH"/>
</dbReference>
<dbReference type="NCBIfam" id="NF009466">
    <property type="entry name" value="PRK12826.1-2"/>
    <property type="match status" value="1"/>
</dbReference>
<comment type="similarity">
    <text evidence="1">Belongs to the short-chain dehydrogenases/reductases (SDR) family.</text>
</comment>